<evidence type="ECO:0000256" key="1">
    <source>
        <dbReference type="ARBA" id="ARBA00022485"/>
    </source>
</evidence>
<evidence type="ECO:0000256" key="3">
    <source>
        <dbReference type="ARBA" id="ARBA00023002"/>
    </source>
</evidence>
<dbReference type="FunFam" id="3.20.20.20:FF:000001">
    <property type="entry name" value="4-hydroxy-3-methylbut-2-en-1-yl diphosphate synthase (flavodoxin)"/>
    <property type="match status" value="1"/>
</dbReference>
<comment type="caution">
    <text evidence="10">The sequence shown here is derived from an EMBL/GenBank/DDBJ whole genome shotgun (WGS) entry which is preliminary data.</text>
</comment>
<feature type="binding site" evidence="7">
    <location>
        <position position="305"/>
    </location>
    <ligand>
        <name>[4Fe-4S] cluster</name>
        <dbReference type="ChEBI" id="CHEBI:49883"/>
    </ligand>
</feature>
<evidence type="ECO:0000313" key="10">
    <source>
        <dbReference type="EMBL" id="GLS84043.1"/>
    </source>
</evidence>
<dbReference type="EMBL" id="BSPO01000003">
    <property type="protein sequence ID" value="GLS84043.1"/>
    <property type="molecule type" value="Genomic_DNA"/>
</dbReference>
<evidence type="ECO:0000256" key="4">
    <source>
        <dbReference type="ARBA" id="ARBA00023004"/>
    </source>
</evidence>
<gene>
    <name evidence="7 10" type="primary">ispG</name>
    <name evidence="10" type="ORF">GCM10007894_20200</name>
</gene>
<feature type="binding site" evidence="7">
    <location>
        <position position="270"/>
    </location>
    <ligand>
        <name>[4Fe-4S] cluster</name>
        <dbReference type="ChEBI" id="CHEBI:49883"/>
    </ligand>
</feature>
<evidence type="ECO:0000259" key="8">
    <source>
        <dbReference type="Pfam" id="PF04551"/>
    </source>
</evidence>
<dbReference type="InterPro" id="IPR045854">
    <property type="entry name" value="NO2/SO3_Rdtase_4Fe4S_sf"/>
</dbReference>
<dbReference type="GO" id="GO:0046429">
    <property type="term" value="F:4-hydroxy-3-methylbut-2-en-1-yl diphosphate synthase activity (ferredoxin)"/>
    <property type="evidence" value="ECO:0007669"/>
    <property type="project" value="UniProtKB-UniRule"/>
</dbReference>
<dbReference type="InterPro" id="IPR016425">
    <property type="entry name" value="IspG_bac"/>
</dbReference>
<comment type="pathway">
    <text evidence="7">Isoprenoid biosynthesis; isopentenyl diphosphate biosynthesis via DXP pathway; isopentenyl diphosphate from 1-deoxy-D-xylulose 5-phosphate: step 5/6.</text>
</comment>
<dbReference type="PANTHER" id="PTHR30454:SF0">
    <property type="entry name" value="4-HYDROXY-3-METHYLBUT-2-EN-1-YL DIPHOSPHATE SYNTHASE (FERREDOXIN), CHLOROPLASTIC"/>
    <property type="match status" value="1"/>
</dbReference>
<dbReference type="Pfam" id="PF04551">
    <property type="entry name" value="GcpE"/>
    <property type="match status" value="1"/>
</dbReference>
<dbReference type="InterPro" id="IPR036849">
    <property type="entry name" value="Enolase-like_C_sf"/>
</dbReference>
<dbReference type="SUPFAM" id="SSF56014">
    <property type="entry name" value="Nitrite and sulphite reductase 4Fe-4S domain-like"/>
    <property type="match status" value="1"/>
</dbReference>
<dbReference type="FunFam" id="3.30.413.10:FF:000002">
    <property type="entry name" value="4-hydroxy-3-methylbut-2-en-1-yl diphosphate synthase (flavodoxin)"/>
    <property type="match status" value="1"/>
</dbReference>
<dbReference type="GO" id="GO:0141197">
    <property type="term" value="F:4-hydroxy-3-methylbut-2-enyl-diphosphate synthase activity (flavodoxin)"/>
    <property type="evidence" value="ECO:0007669"/>
    <property type="project" value="UniProtKB-EC"/>
</dbReference>
<dbReference type="InterPro" id="IPR058579">
    <property type="entry name" value="IspG_C"/>
</dbReference>
<comment type="catalytic activity">
    <reaction evidence="7">
        <text>(2E)-4-hydroxy-3-methylbut-2-enyl diphosphate + oxidized [flavodoxin] + H2O + 2 H(+) = 2-C-methyl-D-erythritol 2,4-cyclic diphosphate + reduced [flavodoxin]</text>
        <dbReference type="Rhea" id="RHEA:43604"/>
        <dbReference type="Rhea" id="RHEA-COMP:10622"/>
        <dbReference type="Rhea" id="RHEA-COMP:10623"/>
        <dbReference type="ChEBI" id="CHEBI:15377"/>
        <dbReference type="ChEBI" id="CHEBI:15378"/>
        <dbReference type="ChEBI" id="CHEBI:57618"/>
        <dbReference type="ChEBI" id="CHEBI:58210"/>
        <dbReference type="ChEBI" id="CHEBI:58483"/>
        <dbReference type="ChEBI" id="CHEBI:128753"/>
        <dbReference type="EC" id="1.17.7.3"/>
    </reaction>
</comment>
<comment type="function">
    <text evidence="7">Converts 2C-methyl-D-erythritol 2,4-cyclodiphosphate (ME-2,4cPP) into 1-hydroxy-2-methyl-2-(E)-butenyl 4-diphosphate.</text>
</comment>
<dbReference type="RefSeq" id="WP_095498470.1">
    <property type="nucleotide sequence ID" value="NZ_BSPO01000003.1"/>
</dbReference>
<dbReference type="NCBIfam" id="TIGR00612">
    <property type="entry name" value="ispG_gcpE"/>
    <property type="match status" value="1"/>
</dbReference>
<dbReference type="InterPro" id="IPR011005">
    <property type="entry name" value="Dihydropteroate_synth-like_sf"/>
</dbReference>
<dbReference type="Gene3D" id="3.30.413.10">
    <property type="entry name" value="Sulfite Reductase Hemoprotein, domain 1"/>
    <property type="match status" value="1"/>
</dbReference>
<name>A0AA37TNZ8_9GAMM</name>
<dbReference type="Gene3D" id="3.20.20.20">
    <property type="entry name" value="Dihydropteroate synthase-like"/>
    <property type="match status" value="1"/>
</dbReference>
<feature type="domain" description="IspG C-terminal" evidence="9">
    <location>
        <begin position="266"/>
        <end position="354"/>
    </location>
</feature>
<protein>
    <recommendedName>
        <fullName evidence="7">4-hydroxy-3-methylbut-2-en-1-yl diphosphate synthase (flavodoxin)</fullName>
        <ecNumber evidence="7">1.17.7.3</ecNumber>
    </recommendedName>
    <alternativeName>
        <fullName evidence="7">1-hydroxy-2-methyl-2-(E)-butenyl 4-diphosphate synthase</fullName>
    </alternativeName>
</protein>
<dbReference type="GO" id="GO:0016114">
    <property type="term" value="P:terpenoid biosynthetic process"/>
    <property type="evidence" value="ECO:0007669"/>
    <property type="project" value="InterPro"/>
</dbReference>
<dbReference type="GO" id="GO:0005506">
    <property type="term" value="F:iron ion binding"/>
    <property type="evidence" value="ECO:0007669"/>
    <property type="project" value="InterPro"/>
</dbReference>
<dbReference type="GO" id="GO:0051539">
    <property type="term" value="F:4 iron, 4 sulfur cluster binding"/>
    <property type="evidence" value="ECO:0007669"/>
    <property type="project" value="UniProtKB-UniRule"/>
</dbReference>
<proteinExistence type="inferred from homology"/>
<keyword evidence="11" id="KW-1185">Reference proteome</keyword>
<keyword evidence="5 7" id="KW-0411">Iron-sulfur</keyword>
<evidence type="ECO:0000256" key="7">
    <source>
        <dbReference type="HAMAP-Rule" id="MF_00159"/>
    </source>
</evidence>
<dbReference type="NCBIfam" id="NF001540">
    <property type="entry name" value="PRK00366.1"/>
    <property type="match status" value="1"/>
</dbReference>
<dbReference type="InterPro" id="IPR058578">
    <property type="entry name" value="IspG_TIM"/>
</dbReference>
<dbReference type="SUPFAM" id="SSF51604">
    <property type="entry name" value="Enolase C-terminal domain-like"/>
    <property type="match status" value="1"/>
</dbReference>
<dbReference type="PIRSF" id="PIRSF004640">
    <property type="entry name" value="IspG"/>
    <property type="match status" value="1"/>
</dbReference>
<evidence type="ECO:0000256" key="5">
    <source>
        <dbReference type="ARBA" id="ARBA00023014"/>
    </source>
</evidence>
<feature type="domain" description="IspG TIM-barrel" evidence="8">
    <location>
        <begin position="12"/>
        <end position="251"/>
    </location>
</feature>
<dbReference type="InterPro" id="IPR004588">
    <property type="entry name" value="IspG_bac-typ"/>
</dbReference>
<evidence type="ECO:0000313" key="11">
    <source>
        <dbReference type="Proteomes" id="UP001157439"/>
    </source>
</evidence>
<keyword evidence="3 7" id="KW-0560">Oxidoreductase</keyword>
<evidence type="ECO:0000256" key="6">
    <source>
        <dbReference type="ARBA" id="ARBA00023229"/>
    </source>
</evidence>
<feature type="binding site" evidence="7">
    <location>
        <position position="273"/>
    </location>
    <ligand>
        <name>[4Fe-4S] cluster</name>
        <dbReference type="ChEBI" id="CHEBI:49883"/>
    </ligand>
</feature>
<keyword evidence="6 7" id="KW-0414">Isoprene biosynthesis</keyword>
<organism evidence="10 11">
    <name type="scientific">Paraferrimonas haliotis</name>
    <dbReference type="NCBI Taxonomy" id="2013866"/>
    <lineage>
        <taxon>Bacteria</taxon>
        <taxon>Pseudomonadati</taxon>
        <taxon>Pseudomonadota</taxon>
        <taxon>Gammaproteobacteria</taxon>
        <taxon>Alteromonadales</taxon>
        <taxon>Ferrimonadaceae</taxon>
        <taxon>Paraferrimonas</taxon>
    </lineage>
</organism>
<dbReference type="PANTHER" id="PTHR30454">
    <property type="entry name" value="4-HYDROXY-3-METHYLBUT-2-EN-1-YL DIPHOSPHATE SYNTHASE"/>
    <property type="match status" value="1"/>
</dbReference>
<dbReference type="HAMAP" id="MF_00159">
    <property type="entry name" value="IspG"/>
    <property type="match status" value="1"/>
</dbReference>
<dbReference type="Pfam" id="PF26540">
    <property type="entry name" value="GcpE_C"/>
    <property type="match status" value="1"/>
</dbReference>
<comment type="cofactor">
    <cofactor evidence="7">
        <name>[4Fe-4S] cluster</name>
        <dbReference type="ChEBI" id="CHEBI:49883"/>
    </cofactor>
    <text evidence="7">Binds 1 [4Fe-4S] cluster.</text>
</comment>
<dbReference type="EC" id="1.17.7.3" evidence="7"/>
<keyword evidence="4 7" id="KW-0408">Iron</keyword>
<evidence type="ECO:0000256" key="2">
    <source>
        <dbReference type="ARBA" id="ARBA00022723"/>
    </source>
</evidence>
<evidence type="ECO:0000259" key="9">
    <source>
        <dbReference type="Pfam" id="PF26540"/>
    </source>
</evidence>
<dbReference type="AlphaFoldDB" id="A0AA37TNZ8"/>
<dbReference type="Proteomes" id="UP001157439">
    <property type="component" value="Unassembled WGS sequence"/>
</dbReference>
<feature type="binding site" evidence="7">
    <location>
        <position position="312"/>
    </location>
    <ligand>
        <name>[4Fe-4S] cluster</name>
        <dbReference type="ChEBI" id="CHEBI:49883"/>
    </ligand>
</feature>
<dbReference type="GO" id="GO:0019288">
    <property type="term" value="P:isopentenyl diphosphate biosynthetic process, methylerythritol 4-phosphate pathway"/>
    <property type="evidence" value="ECO:0007669"/>
    <property type="project" value="UniProtKB-UniRule"/>
</dbReference>
<reference evidence="10 11" key="1">
    <citation type="journal article" date="2014" name="Int. J. Syst. Evol. Microbiol.">
        <title>Complete genome sequence of Corynebacterium casei LMG S-19264T (=DSM 44701T), isolated from a smear-ripened cheese.</title>
        <authorList>
            <consortium name="US DOE Joint Genome Institute (JGI-PGF)"/>
            <person name="Walter F."/>
            <person name="Albersmeier A."/>
            <person name="Kalinowski J."/>
            <person name="Ruckert C."/>
        </authorList>
    </citation>
    <scope>NUCLEOTIDE SEQUENCE [LARGE SCALE GENOMIC DNA]</scope>
    <source>
        <strain evidence="10 11">NBRC 112785</strain>
    </source>
</reference>
<comment type="similarity">
    <text evidence="7">Belongs to the IspG family.</text>
</comment>
<keyword evidence="2 7" id="KW-0479">Metal-binding</keyword>
<sequence>MFSENPIIRRKTKKIYVGDVAVGGDAPITVQSMTNTRTTDVEATVAQIKALENVGADIVRVSVPTIDAAEAFKLIKQQVNVPLVADIHFDYRIALQVAQYGADCLRINPGNIGNETRIQAVVDCAKDNNIPIRIGVNGGSLEKDIMDKYHEPTPEALVESAMRHVDILDKFNFDQFKVSVKASDVFLAVESYRQLSKQIEQPLHLGITEAGGFRAGAVKSAIGLGMLLSEGIGDTLRISLAANPVEEIKVGFDILKSLRIRSRGINFIACPSCSRQEFDVINTVNALEERLEDIITPMDVSIIGCVVNGPGEALVSDLGLTGGNRKSGYYLDGSRQKERIDNDDIVDQLEKKIRAKAAQVQQTIATLKPE</sequence>
<keyword evidence="1 7" id="KW-0004">4Fe-4S</keyword>
<accession>A0AA37TNZ8</accession>